<evidence type="ECO:0000313" key="11">
    <source>
        <dbReference type="EMBL" id="SEB91985.1"/>
    </source>
</evidence>
<gene>
    <name evidence="10" type="primary">fluC</name>
    <name evidence="10" type="synonym">crcB</name>
    <name evidence="11" type="ORF">SAMN04489746_1283</name>
</gene>
<reference evidence="11 12" key="1">
    <citation type="submission" date="2016-10" db="EMBL/GenBank/DDBJ databases">
        <authorList>
            <person name="Varghese N."/>
            <person name="Submissions S."/>
        </authorList>
    </citation>
    <scope>NUCLEOTIDE SEQUENCE [LARGE SCALE GENOMIC DNA]</scope>
    <source>
        <strain evidence="11 12">DSM 20586</strain>
    </source>
</reference>
<comment type="function">
    <text evidence="9 10">Fluoride-specific ion channel. Important for reducing fluoride concentration in the cell, thus reducing its toxicity.</text>
</comment>
<feature type="transmembrane region" description="Helical" evidence="10">
    <location>
        <begin position="98"/>
        <end position="120"/>
    </location>
</feature>
<proteinExistence type="inferred from homology"/>
<evidence type="ECO:0000256" key="9">
    <source>
        <dbReference type="ARBA" id="ARBA00049940"/>
    </source>
</evidence>
<protein>
    <recommendedName>
        <fullName evidence="10">Fluoride-specific ion channel FluC</fullName>
    </recommendedName>
</protein>
<keyword evidence="10" id="KW-0915">Sodium</keyword>
<dbReference type="AlphaFoldDB" id="A0AB38A7M7"/>
<dbReference type="GO" id="GO:0005886">
    <property type="term" value="C:plasma membrane"/>
    <property type="evidence" value="ECO:0007669"/>
    <property type="project" value="UniProtKB-SubCell"/>
</dbReference>
<dbReference type="NCBIfam" id="TIGR00494">
    <property type="entry name" value="crcB"/>
    <property type="match status" value="1"/>
</dbReference>
<dbReference type="InterPro" id="IPR003691">
    <property type="entry name" value="FluC"/>
</dbReference>
<feature type="binding site" evidence="10">
    <location>
        <position position="74"/>
    </location>
    <ligand>
        <name>Na(+)</name>
        <dbReference type="ChEBI" id="CHEBI:29101"/>
        <note>structural</note>
    </ligand>
</feature>
<evidence type="ECO:0000256" key="7">
    <source>
        <dbReference type="ARBA" id="ARBA00035120"/>
    </source>
</evidence>
<dbReference type="GO" id="GO:0062054">
    <property type="term" value="F:fluoride channel activity"/>
    <property type="evidence" value="ECO:0007669"/>
    <property type="project" value="UniProtKB-UniRule"/>
</dbReference>
<sequence>MKEIMLVACGGAVGSVLRYAIGLIETPAAGGFPIKTLIINVVGSFVIGMLAVLAAHTSKMNSDLLLLLKVGLCGGFTTFSTFALETSDLLQAHKLDFALLYVLASLVLSVCAVFSAEYLFRT</sequence>
<keyword evidence="10" id="KW-0406">Ion transport</keyword>
<keyword evidence="6 10" id="KW-0407">Ion channel</keyword>
<dbReference type="GO" id="GO:0140114">
    <property type="term" value="P:cellular detoxification of fluoride"/>
    <property type="evidence" value="ECO:0007669"/>
    <property type="project" value="UniProtKB-UniRule"/>
</dbReference>
<evidence type="ECO:0000256" key="10">
    <source>
        <dbReference type="HAMAP-Rule" id="MF_00454"/>
    </source>
</evidence>
<feature type="transmembrane region" description="Helical" evidence="10">
    <location>
        <begin position="66"/>
        <end position="86"/>
    </location>
</feature>
<comment type="activity regulation">
    <text evidence="10">Na(+) is not transported, but it plays an essential structural role and its presence is essential for fluoride channel function.</text>
</comment>
<evidence type="ECO:0000256" key="5">
    <source>
        <dbReference type="ARBA" id="ARBA00023136"/>
    </source>
</evidence>
<dbReference type="RefSeq" id="WP_002564052.1">
    <property type="nucleotide sequence ID" value="NZ_CALJSN010000010.1"/>
</dbReference>
<keyword evidence="3 10" id="KW-0812">Transmembrane</keyword>
<name>A0AB38A7M7_9ACTN</name>
<keyword evidence="2 10" id="KW-1003">Cell membrane</keyword>
<keyword evidence="10" id="KW-0479">Metal-binding</keyword>
<comment type="similarity">
    <text evidence="7 10">Belongs to the fluoride channel Fluc/FEX (TC 1.A.43) family.</text>
</comment>
<dbReference type="EMBL" id="FNSH01000001">
    <property type="protein sequence ID" value="SEB91985.1"/>
    <property type="molecule type" value="Genomic_DNA"/>
</dbReference>
<comment type="catalytic activity">
    <reaction evidence="8">
        <text>fluoride(in) = fluoride(out)</text>
        <dbReference type="Rhea" id="RHEA:76159"/>
        <dbReference type="ChEBI" id="CHEBI:17051"/>
    </reaction>
    <physiologicalReaction direction="left-to-right" evidence="8">
        <dbReference type="Rhea" id="RHEA:76160"/>
    </physiologicalReaction>
</comment>
<dbReference type="GO" id="GO:0046872">
    <property type="term" value="F:metal ion binding"/>
    <property type="evidence" value="ECO:0007669"/>
    <property type="project" value="UniProtKB-KW"/>
</dbReference>
<dbReference type="Pfam" id="PF02537">
    <property type="entry name" value="CRCB"/>
    <property type="match status" value="1"/>
</dbReference>
<accession>A0AB38A7M7</accession>
<evidence type="ECO:0000256" key="2">
    <source>
        <dbReference type="ARBA" id="ARBA00022475"/>
    </source>
</evidence>
<comment type="caution">
    <text evidence="11">The sequence shown here is derived from an EMBL/GenBank/DDBJ whole genome shotgun (WGS) entry which is preliminary data.</text>
</comment>
<keyword evidence="10" id="KW-0813">Transport</keyword>
<evidence type="ECO:0000256" key="4">
    <source>
        <dbReference type="ARBA" id="ARBA00022989"/>
    </source>
</evidence>
<organism evidence="11 12">
    <name type="scientific">Atopobium minutum</name>
    <dbReference type="NCBI Taxonomy" id="1381"/>
    <lineage>
        <taxon>Bacteria</taxon>
        <taxon>Bacillati</taxon>
        <taxon>Actinomycetota</taxon>
        <taxon>Coriobacteriia</taxon>
        <taxon>Coriobacteriales</taxon>
        <taxon>Atopobiaceae</taxon>
        <taxon>Atopobium</taxon>
    </lineage>
</organism>
<evidence type="ECO:0000256" key="8">
    <source>
        <dbReference type="ARBA" id="ARBA00035585"/>
    </source>
</evidence>
<dbReference type="PANTHER" id="PTHR28259">
    <property type="entry name" value="FLUORIDE EXPORT PROTEIN 1-RELATED"/>
    <property type="match status" value="1"/>
</dbReference>
<comment type="subcellular location">
    <subcellularLocation>
        <location evidence="1 10">Cell membrane</location>
        <topology evidence="1 10">Multi-pass membrane protein</topology>
    </subcellularLocation>
</comment>
<evidence type="ECO:0000256" key="6">
    <source>
        <dbReference type="ARBA" id="ARBA00023303"/>
    </source>
</evidence>
<evidence type="ECO:0000256" key="1">
    <source>
        <dbReference type="ARBA" id="ARBA00004651"/>
    </source>
</evidence>
<dbReference type="Proteomes" id="UP000183687">
    <property type="component" value="Unassembled WGS sequence"/>
</dbReference>
<keyword evidence="5 10" id="KW-0472">Membrane</keyword>
<dbReference type="HAMAP" id="MF_00454">
    <property type="entry name" value="FluC"/>
    <property type="match status" value="1"/>
</dbReference>
<evidence type="ECO:0000313" key="12">
    <source>
        <dbReference type="Proteomes" id="UP000183687"/>
    </source>
</evidence>
<keyword evidence="4 10" id="KW-1133">Transmembrane helix</keyword>
<feature type="binding site" evidence="10">
    <location>
        <position position="77"/>
    </location>
    <ligand>
        <name>Na(+)</name>
        <dbReference type="ChEBI" id="CHEBI:29101"/>
        <note>structural</note>
    </ligand>
</feature>
<feature type="transmembrane region" description="Helical" evidence="10">
    <location>
        <begin position="32"/>
        <end position="54"/>
    </location>
</feature>
<dbReference type="PANTHER" id="PTHR28259:SF1">
    <property type="entry name" value="FLUORIDE EXPORT PROTEIN 1-RELATED"/>
    <property type="match status" value="1"/>
</dbReference>
<evidence type="ECO:0000256" key="3">
    <source>
        <dbReference type="ARBA" id="ARBA00022692"/>
    </source>
</evidence>